<dbReference type="GO" id="GO:0017101">
    <property type="term" value="C:aminoacyl-tRNA synthetase multienzyme complex"/>
    <property type="evidence" value="ECO:0007669"/>
    <property type="project" value="TreeGrafter"/>
</dbReference>
<protein>
    <recommendedName>
        <fullName evidence="3">methionine--tRNA ligase</fullName>
        <ecNumber evidence="3">6.1.1.10</ecNumber>
    </recommendedName>
    <alternativeName>
        <fullName evidence="10">Methionyl-tRNA synthetase</fullName>
    </alternativeName>
</protein>
<organism evidence="16 17">
    <name type="scientific">Fomitopsis schrenkii</name>
    <name type="common">Brown rot fungus</name>
    <dbReference type="NCBI Taxonomy" id="2126942"/>
    <lineage>
        <taxon>Eukaryota</taxon>
        <taxon>Fungi</taxon>
        <taxon>Dikarya</taxon>
        <taxon>Basidiomycota</taxon>
        <taxon>Agaricomycotina</taxon>
        <taxon>Agaricomycetes</taxon>
        <taxon>Polyporales</taxon>
        <taxon>Fomitopsis</taxon>
    </lineage>
</organism>
<dbReference type="CDD" id="cd07957">
    <property type="entry name" value="Anticodon_Ia_Met"/>
    <property type="match status" value="1"/>
</dbReference>
<evidence type="ECO:0000256" key="10">
    <source>
        <dbReference type="ARBA" id="ARBA00030904"/>
    </source>
</evidence>
<dbReference type="NCBIfam" id="TIGR00398">
    <property type="entry name" value="metG"/>
    <property type="match status" value="1"/>
</dbReference>
<dbReference type="InterPro" id="IPR041872">
    <property type="entry name" value="Anticodon_Met"/>
</dbReference>
<dbReference type="PROSITE" id="PS00178">
    <property type="entry name" value="AA_TRNA_LIGASE_I"/>
    <property type="match status" value="1"/>
</dbReference>
<dbReference type="InterPro" id="IPR001412">
    <property type="entry name" value="aa-tRNA-synth_I_CS"/>
</dbReference>
<evidence type="ECO:0000256" key="14">
    <source>
        <dbReference type="SAM" id="MobiDB-lite"/>
    </source>
</evidence>
<gene>
    <name evidence="16" type="ORF">FOMPIDRAFT_101352</name>
</gene>
<dbReference type="HOGENOM" id="CLU_009710_3_2_1"/>
<dbReference type="Gene3D" id="2.20.28.20">
    <property type="entry name" value="Methionyl-tRNA synthetase, Zn-domain"/>
    <property type="match status" value="1"/>
</dbReference>
<feature type="compositionally biased region" description="Low complexity" evidence="14">
    <location>
        <begin position="602"/>
        <end position="613"/>
    </location>
</feature>
<feature type="domain" description="WHEP-TRS" evidence="15">
    <location>
        <begin position="647"/>
        <end position="699"/>
    </location>
</feature>
<evidence type="ECO:0000256" key="9">
    <source>
        <dbReference type="ARBA" id="ARBA00023146"/>
    </source>
</evidence>
<dbReference type="PRINTS" id="PR01041">
    <property type="entry name" value="TRNASYNTHMET"/>
</dbReference>
<dbReference type="STRING" id="743788.S8F2C8"/>
<dbReference type="OrthoDB" id="5844513at2759"/>
<dbReference type="SUPFAM" id="SSF52374">
    <property type="entry name" value="Nucleotidylyl transferase"/>
    <property type="match status" value="1"/>
</dbReference>
<comment type="similarity">
    <text evidence="2 12">Belongs to the class-I aminoacyl-tRNA synthetase family.</text>
</comment>
<evidence type="ECO:0000256" key="11">
    <source>
        <dbReference type="ARBA" id="ARBA00047364"/>
    </source>
</evidence>
<feature type="coiled-coil region" evidence="13">
    <location>
        <begin position="671"/>
        <end position="698"/>
    </location>
</feature>
<comment type="subcellular location">
    <subcellularLocation>
        <location evidence="1">Cytoplasm</location>
    </subcellularLocation>
</comment>
<keyword evidence="5 12" id="KW-0436">Ligase</keyword>
<dbReference type="InterPro" id="IPR033911">
    <property type="entry name" value="MetRS_core"/>
</dbReference>
<evidence type="ECO:0000256" key="4">
    <source>
        <dbReference type="ARBA" id="ARBA00022490"/>
    </source>
</evidence>
<evidence type="ECO:0000256" key="3">
    <source>
        <dbReference type="ARBA" id="ARBA00012838"/>
    </source>
</evidence>
<dbReference type="PANTHER" id="PTHR45765:SF1">
    <property type="entry name" value="METHIONINE--TRNA LIGASE, CYTOPLASMIC"/>
    <property type="match status" value="1"/>
</dbReference>
<comment type="catalytic activity">
    <reaction evidence="11">
        <text>tRNA(Met) + L-methionine + ATP = L-methionyl-tRNA(Met) + AMP + diphosphate</text>
        <dbReference type="Rhea" id="RHEA:13481"/>
        <dbReference type="Rhea" id="RHEA-COMP:9667"/>
        <dbReference type="Rhea" id="RHEA-COMP:9698"/>
        <dbReference type="ChEBI" id="CHEBI:30616"/>
        <dbReference type="ChEBI" id="CHEBI:33019"/>
        <dbReference type="ChEBI" id="CHEBI:57844"/>
        <dbReference type="ChEBI" id="CHEBI:78442"/>
        <dbReference type="ChEBI" id="CHEBI:78530"/>
        <dbReference type="ChEBI" id="CHEBI:456215"/>
        <dbReference type="EC" id="6.1.1.10"/>
    </reaction>
</comment>
<dbReference type="InterPro" id="IPR000738">
    <property type="entry name" value="WHEP-TRS_dom"/>
</dbReference>
<dbReference type="GO" id="GO:0036464">
    <property type="term" value="C:cytoplasmic ribonucleoprotein granule"/>
    <property type="evidence" value="ECO:0007669"/>
    <property type="project" value="UniProtKB-ARBA"/>
</dbReference>
<keyword evidence="13" id="KW-0175">Coiled coil</keyword>
<dbReference type="InterPro" id="IPR014758">
    <property type="entry name" value="Met-tRNA_synth"/>
</dbReference>
<evidence type="ECO:0000313" key="17">
    <source>
        <dbReference type="Proteomes" id="UP000015241"/>
    </source>
</evidence>
<dbReference type="GO" id="GO:0006431">
    <property type="term" value="P:methionyl-tRNA aminoacylation"/>
    <property type="evidence" value="ECO:0007669"/>
    <property type="project" value="InterPro"/>
</dbReference>
<dbReference type="Gene3D" id="1.10.730.10">
    <property type="entry name" value="Isoleucyl-tRNA Synthetase, Domain 1"/>
    <property type="match status" value="1"/>
</dbReference>
<dbReference type="Proteomes" id="UP000015241">
    <property type="component" value="Unassembled WGS sequence"/>
</dbReference>
<evidence type="ECO:0000259" key="15">
    <source>
        <dbReference type="PROSITE" id="PS51185"/>
    </source>
</evidence>
<dbReference type="InParanoid" id="S8F2C8"/>
<dbReference type="InterPro" id="IPR015413">
    <property type="entry name" value="Methionyl/Leucyl_tRNA_Synth"/>
</dbReference>
<dbReference type="CDD" id="cd00814">
    <property type="entry name" value="MetRS_core"/>
    <property type="match status" value="1"/>
</dbReference>
<dbReference type="eggNOG" id="KOG1247">
    <property type="taxonomic scope" value="Eukaryota"/>
</dbReference>
<evidence type="ECO:0000313" key="16">
    <source>
        <dbReference type="EMBL" id="EPS95940.1"/>
    </source>
</evidence>
<dbReference type="AlphaFoldDB" id="S8F2C8"/>
<dbReference type="InterPro" id="IPR023458">
    <property type="entry name" value="Met-tRNA_ligase_1"/>
</dbReference>
<evidence type="ECO:0000256" key="1">
    <source>
        <dbReference type="ARBA" id="ARBA00004496"/>
    </source>
</evidence>
<dbReference type="PROSITE" id="PS51185">
    <property type="entry name" value="WHEP_TRS_2"/>
    <property type="match status" value="1"/>
</dbReference>
<dbReference type="GO" id="GO:0005524">
    <property type="term" value="F:ATP binding"/>
    <property type="evidence" value="ECO:0007669"/>
    <property type="project" value="UniProtKB-KW"/>
</dbReference>
<dbReference type="InterPro" id="IPR014729">
    <property type="entry name" value="Rossmann-like_a/b/a_fold"/>
</dbReference>
<evidence type="ECO:0000256" key="6">
    <source>
        <dbReference type="ARBA" id="ARBA00022741"/>
    </source>
</evidence>
<evidence type="ECO:0000256" key="8">
    <source>
        <dbReference type="ARBA" id="ARBA00022917"/>
    </source>
</evidence>
<feature type="region of interest" description="Disordered" evidence="14">
    <location>
        <begin position="600"/>
        <end position="619"/>
    </location>
</feature>
<keyword evidence="8 12" id="KW-0648">Protein biosynthesis</keyword>
<evidence type="ECO:0000256" key="5">
    <source>
        <dbReference type="ARBA" id="ARBA00022598"/>
    </source>
</evidence>
<evidence type="ECO:0000256" key="2">
    <source>
        <dbReference type="ARBA" id="ARBA00005594"/>
    </source>
</evidence>
<dbReference type="GO" id="GO:0005829">
    <property type="term" value="C:cytosol"/>
    <property type="evidence" value="ECO:0007669"/>
    <property type="project" value="TreeGrafter"/>
</dbReference>
<dbReference type="GO" id="GO:0017102">
    <property type="term" value="C:methionyl glutamyl tRNA synthetase complex"/>
    <property type="evidence" value="ECO:0007669"/>
    <property type="project" value="UniProtKB-ARBA"/>
</dbReference>
<keyword evidence="9 12" id="KW-0030">Aminoacyl-tRNA synthetase</keyword>
<dbReference type="Gene3D" id="1.10.287.10">
    <property type="entry name" value="S15/NS1, RNA-binding"/>
    <property type="match status" value="1"/>
</dbReference>
<dbReference type="SUPFAM" id="SSF57770">
    <property type="entry name" value="Methionyl-tRNA synthetase (MetRS), Zn-domain"/>
    <property type="match status" value="1"/>
</dbReference>
<dbReference type="InterPro" id="IPR029038">
    <property type="entry name" value="MetRS_Zn"/>
</dbReference>
<dbReference type="FunFam" id="1.10.730.10:FF:000037">
    <property type="entry name" value="Methionyl-tRNA synthetase"/>
    <property type="match status" value="1"/>
</dbReference>
<evidence type="ECO:0000256" key="12">
    <source>
        <dbReference type="RuleBase" id="RU363039"/>
    </source>
</evidence>
<dbReference type="SUPFAM" id="SSF47323">
    <property type="entry name" value="Anticodon-binding domain of a subclass of class I aminoacyl-tRNA synthetases"/>
    <property type="match status" value="1"/>
</dbReference>
<proteinExistence type="inferred from homology"/>
<dbReference type="InterPro" id="IPR009080">
    <property type="entry name" value="tRNAsynth_Ia_anticodon-bd"/>
</dbReference>
<dbReference type="Gene3D" id="3.40.50.620">
    <property type="entry name" value="HUPs"/>
    <property type="match status" value="1"/>
</dbReference>
<dbReference type="EMBL" id="KE504197">
    <property type="protein sequence ID" value="EPS95940.1"/>
    <property type="molecule type" value="Genomic_DNA"/>
</dbReference>
<dbReference type="Pfam" id="PF19303">
    <property type="entry name" value="Anticodon_3"/>
    <property type="match status" value="1"/>
</dbReference>
<evidence type="ECO:0000256" key="7">
    <source>
        <dbReference type="ARBA" id="ARBA00022840"/>
    </source>
</evidence>
<keyword evidence="6 12" id="KW-0547">Nucleotide-binding</keyword>
<evidence type="ECO:0000256" key="13">
    <source>
        <dbReference type="SAM" id="Coils"/>
    </source>
</evidence>
<dbReference type="FunFam" id="2.20.28.20:FF:000001">
    <property type="entry name" value="Methionine--tRNA ligase"/>
    <property type="match status" value="1"/>
</dbReference>
<reference evidence="16 17" key="1">
    <citation type="journal article" date="2012" name="Science">
        <title>The Paleozoic origin of enzymatic lignin decomposition reconstructed from 31 fungal genomes.</title>
        <authorList>
            <person name="Floudas D."/>
            <person name="Binder M."/>
            <person name="Riley R."/>
            <person name="Barry K."/>
            <person name="Blanchette R.A."/>
            <person name="Henrissat B."/>
            <person name="Martinez A.T."/>
            <person name="Otillar R."/>
            <person name="Spatafora J.W."/>
            <person name="Yadav J.S."/>
            <person name="Aerts A."/>
            <person name="Benoit I."/>
            <person name="Boyd A."/>
            <person name="Carlson A."/>
            <person name="Copeland A."/>
            <person name="Coutinho P.M."/>
            <person name="de Vries R.P."/>
            <person name="Ferreira P."/>
            <person name="Findley K."/>
            <person name="Foster B."/>
            <person name="Gaskell J."/>
            <person name="Glotzer D."/>
            <person name="Gorecki P."/>
            <person name="Heitman J."/>
            <person name="Hesse C."/>
            <person name="Hori C."/>
            <person name="Igarashi K."/>
            <person name="Jurgens J.A."/>
            <person name="Kallen N."/>
            <person name="Kersten P."/>
            <person name="Kohler A."/>
            <person name="Kuees U."/>
            <person name="Kumar T.K.A."/>
            <person name="Kuo A."/>
            <person name="LaButti K."/>
            <person name="Larrondo L.F."/>
            <person name="Lindquist E."/>
            <person name="Ling A."/>
            <person name="Lombard V."/>
            <person name="Lucas S."/>
            <person name="Lundell T."/>
            <person name="Martin R."/>
            <person name="McLaughlin D.J."/>
            <person name="Morgenstern I."/>
            <person name="Morin E."/>
            <person name="Murat C."/>
            <person name="Nagy L.G."/>
            <person name="Nolan M."/>
            <person name="Ohm R.A."/>
            <person name="Patyshakuliyeva A."/>
            <person name="Rokas A."/>
            <person name="Ruiz-Duenas F.J."/>
            <person name="Sabat G."/>
            <person name="Salamov A."/>
            <person name="Samejima M."/>
            <person name="Schmutz J."/>
            <person name="Slot J.C."/>
            <person name="St John F."/>
            <person name="Stenlid J."/>
            <person name="Sun H."/>
            <person name="Sun S."/>
            <person name="Syed K."/>
            <person name="Tsang A."/>
            <person name="Wiebenga A."/>
            <person name="Young D."/>
            <person name="Pisabarro A."/>
            <person name="Eastwood D.C."/>
            <person name="Martin F."/>
            <person name="Cullen D."/>
            <person name="Grigoriev I.V."/>
            <person name="Hibbett D.S."/>
        </authorList>
    </citation>
    <scope>NUCLEOTIDE SEQUENCE</scope>
    <source>
        <strain evidence="17">FP-58527</strain>
    </source>
</reference>
<sequence length="699" mass="77372">MSQKIREAEGLLRAIPKPGEAILPVDGEENVLITSALPYCNNVPHLGNIIGSTLSADVFARYNRTRNRKTLYICGTDEYGTATETQALKEGITPRELCDKYNALHVQTYNWFELSFDHFGRTSTPLHTEICQSIYLNLLHNGYLEKQIKEQTYCEGCQKFLADRFVEGTCPHCGADDARGDQCDVCARTLDAIDLINPRCLISRAHTVTTKSSAHMYVKLDVLQPRTEEWVKRRWALGKWSPNAVINHEGEIVDARMRAGLRPSPVTRDLTWGVPVPSVEGEDDHGMKGKVLYVWFDAPIGYPSITANYTPEWKRWWFNQDNVKLYQFMGKDNVYFHTIYFPSIQVGDGRPWTTLYHLSTTEYLNYEGGKFSKSHNRGVFGPAAKETGIPPDVWRYYLISTRPETADAMFSWNDCIGANNSVLLNNFGNFVNRTLKFISSQYGGVIPDSGDAPGPLSPNDEHDADFITEVNALLKDYIDAMEAVKLRLGLQTIMLLSGRGNLYLQSSGLNKTLMSENPKRCAQVVSRAANLIYALSALVHPFLPATEAAILAQLNAPARAVSPVLATDLLAGHTIGTPEHLFKRIDEKMADVWRAKFGGSKPPEAAAAPSADADATHVAPGMSKRKAAAAAKKATVAVADGQPKSAEVLAWEQKVADQGQVVRTLKSQPKTPELEQEVTAAVDVLKKLKEELASLQKAS</sequence>
<dbReference type="Pfam" id="PF09334">
    <property type="entry name" value="tRNA-synt_1g"/>
    <property type="match status" value="1"/>
</dbReference>
<keyword evidence="4" id="KW-0963">Cytoplasm</keyword>
<keyword evidence="17" id="KW-1185">Reference proteome</keyword>
<dbReference type="PANTHER" id="PTHR45765">
    <property type="entry name" value="METHIONINE--TRNA LIGASE"/>
    <property type="match status" value="1"/>
</dbReference>
<accession>S8F2C8</accession>
<dbReference type="GO" id="GO:0004825">
    <property type="term" value="F:methionine-tRNA ligase activity"/>
    <property type="evidence" value="ECO:0007669"/>
    <property type="project" value="UniProtKB-EC"/>
</dbReference>
<dbReference type="EC" id="6.1.1.10" evidence="3"/>
<keyword evidence="7 12" id="KW-0067">ATP-binding</keyword>
<name>S8F2C8_FOMSC</name>
<dbReference type="FunCoup" id="S8F2C8">
    <property type="interactions" value="509"/>
</dbReference>